<gene>
    <name evidence="1" type="ORF">PGH26_12805</name>
</gene>
<reference evidence="1 2" key="1">
    <citation type="submission" date="2023-01" db="EMBL/GenBank/DDBJ databases">
        <title>Sporosarcina sp. nov., isolated from Korean tranditional fermented seafood 'Jeotgal'.</title>
        <authorList>
            <person name="Yang A.-I."/>
        </authorList>
    </citation>
    <scope>NUCLEOTIDE SEQUENCE [LARGE SCALE GENOMIC DNA]</scope>
    <source>
        <strain evidence="1 2">B2O-1</strain>
    </source>
</reference>
<dbReference type="PANTHER" id="PTHR37316">
    <property type="entry name" value="TEICHOIC ACID GLYCEROL-PHOSPHATE PRIMASE"/>
    <property type="match status" value="1"/>
</dbReference>
<protein>
    <submittedName>
        <fullName evidence="1">CDP-glycerol glycerophosphotransferase family protein</fullName>
    </submittedName>
</protein>
<dbReference type="Pfam" id="PF04464">
    <property type="entry name" value="Glyphos_transf"/>
    <property type="match status" value="1"/>
</dbReference>
<dbReference type="EMBL" id="CP116341">
    <property type="protein sequence ID" value="WOV83746.1"/>
    <property type="molecule type" value="Genomic_DNA"/>
</dbReference>
<dbReference type="InterPro" id="IPR051612">
    <property type="entry name" value="Teichoic_Acid_Biosynth"/>
</dbReference>
<proteinExistence type="predicted"/>
<dbReference type="Gene3D" id="3.40.50.12580">
    <property type="match status" value="1"/>
</dbReference>
<keyword evidence="2" id="KW-1185">Reference proteome</keyword>
<name>A0ABZ0KUB2_9BACL</name>
<organism evidence="1 2">
    <name type="scientific">Sporosarcina jeotgali</name>
    <dbReference type="NCBI Taxonomy" id="3020056"/>
    <lineage>
        <taxon>Bacteria</taxon>
        <taxon>Bacillati</taxon>
        <taxon>Bacillota</taxon>
        <taxon>Bacilli</taxon>
        <taxon>Bacillales</taxon>
        <taxon>Caryophanaceae</taxon>
        <taxon>Sporosarcina</taxon>
    </lineage>
</organism>
<dbReference type="PANTHER" id="PTHR37316:SF3">
    <property type="entry name" value="TEICHOIC ACID GLYCEROL-PHOSPHATE TRANSFERASE"/>
    <property type="match status" value="1"/>
</dbReference>
<dbReference type="RefSeq" id="WP_323691434.1">
    <property type="nucleotide sequence ID" value="NZ_CP116341.1"/>
</dbReference>
<dbReference type="Proteomes" id="UP001303532">
    <property type="component" value="Chromosome"/>
</dbReference>
<evidence type="ECO:0000313" key="1">
    <source>
        <dbReference type="EMBL" id="WOV83746.1"/>
    </source>
</evidence>
<dbReference type="SUPFAM" id="SSF53756">
    <property type="entry name" value="UDP-Glycosyltransferase/glycogen phosphorylase"/>
    <property type="match status" value="1"/>
</dbReference>
<dbReference type="InterPro" id="IPR007554">
    <property type="entry name" value="Glycerophosphate_synth"/>
</dbReference>
<sequence length="403" mass="46925">MELKKKKPFQGITTWMKVVVACLLSKVLPAPSKPIILIGGNLGEKYEDNAAAFHSYLMKNCQQSYAVHWMYDPSASYVHEKRIENAVMLGSFKNYVLFFQAAYTVHGHSLMYDIAPSIDKYIFWNKNTIMVHISHGIECFKKILIQPEDVPLLERCDVFNCASSYEKDIKLNEWGMPEEKLPITGMARFDHLTYNQPVSEVKTILMMMTWRETLFGLSDTEFIESSYFQATEKLITDSVLNQLLSVNKVTIKIILHPFMKKFESYFTELGTIHSNIEFYTYGELFIQDEIQKSDMLITDYSSIFWDFVYMNKPVVFYTFDQKEFLEMRGSYLDLNHDLLGWKANSASEVIHALTRILEQGETENPRFADLSNYFSFTDRNNCERLANYMFSLNTSNSKLRDNT</sequence>
<evidence type="ECO:0000313" key="2">
    <source>
        <dbReference type="Proteomes" id="UP001303532"/>
    </source>
</evidence>
<accession>A0ABZ0KUB2</accession>
<dbReference type="InterPro" id="IPR043148">
    <property type="entry name" value="TagF_C"/>
</dbReference>